<feature type="compositionally biased region" description="Low complexity" evidence="6">
    <location>
        <begin position="265"/>
        <end position="274"/>
    </location>
</feature>
<keyword evidence="9" id="KW-1185">Reference proteome</keyword>
<feature type="compositionally biased region" description="Low complexity" evidence="6">
    <location>
        <begin position="309"/>
        <end position="321"/>
    </location>
</feature>
<dbReference type="InterPro" id="IPR036388">
    <property type="entry name" value="WH-like_DNA-bd_sf"/>
</dbReference>
<dbReference type="InterPro" id="IPR005158">
    <property type="entry name" value="BTAD"/>
</dbReference>
<feature type="region of interest" description="Disordered" evidence="6">
    <location>
        <begin position="265"/>
        <end position="321"/>
    </location>
</feature>
<dbReference type="PANTHER" id="PTHR35807">
    <property type="entry name" value="TRANSCRIPTIONAL REGULATOR REDD-RELATED"/>
    <property type="match status" value="1"/>
</dbReference>
<organism evidence="8 9">
    <name type="scientific">Rugosimonospora acidiphila</name>
    <dbReference type="NCBI Taxonomy" id="556531"/>
    <lineage>
        <taxon>Bacteria</taxon>
        <taxon>Bacillati</taxon>
        <taxon>Actinomycetota</taxon>
        <taxon>Actinomycetes</taxon>
        <taxon>Micromonosporales</taxon>
        <taxon>Micromonosporaceae</taxon>
        <taxon>Rugosimonospora</taxon>
    </lineage>
</organism>
<dbReference type="InterPro" id="IPR016032">
    <property type="entry name" value="Sig_transdc_resp-reg_C-effctor"/>
</dbReference>
<protein>
    <recommendedName>
        <fullName evidence="7">OmpR/PhoB-type domain-containing protein</fullName>
    </recommendedName>
</protein>
<dbReference type="Pfam" id="PF13191">
    <property type="entry name" value="AAA_16"/>
    <property type="match status" value="1"/>
</dbReference>
<dbReference type="EMBL" id="BAABJQ010000017">
    <property type="protein sequence ID" value="GAA5192331.1"/>
    <property type="molecule type" value="Genomic_DNA"/>
</dbReference>
<evidence type="ECO:0000256" key="5">
    <source>
        <dbReference type="PROSITE-ProRule" id="PRU01091"/>
    </source>
</evidence>
<evidence type="ECO:0000256" key="6">
    <source>
        <dbReference type="SAM" id="MobiDB-lite"/>
    </source>
</evidence>
<sequence length="1140" mass="120157">MVTFGVLGPLVARDARGPVALRGPRHRAVLARLLIARRRVVPVRLLVDDLWDEPPDNAVGAIQTFVAALRQAIEPDRPPRTPARLLVTEAPGYALRAEPGAVDAWRFESALAEAGELLAGESLAPGPPRGDPPTAEAALAGLDAALALWRGPAYSEFADAHWARAEIDRLHELRLLAVERRARAGLALGRADAVAADLRAHVAEYPWREHAWRLLALSLYRAGRQGDALAALRTARDTLVAQLGLDPGPALRALEADILAQAPSLLAPGAGAPPTRDPGTVSGRDAATVSGRDPATVSGRQAATVSDSAGPVAGPGVRRPGLVGREPELALLAAAGANARARHGLELALISGEAGAGKTALAEALIADLAARGWTTAWGANPEHEGAPPAWPWTRILAGLAQAGHGRAPATTVPPQDAKDPAAARFRVHRAVVSYLDTVAGRGKLLLVLDDVHRAGEETLALLATLVSEPPAHPVLVMATLRTTEISTGLAELLARTARAEPTRVYLGGLPRAAVGELVAATTRRPVPDPIVRMIHERSGGNPFFVRELARLFDAEGDAALAAVPAGVRDVIRHRLAALPDAARTVLRQAAVIGRDVDLEVLIPLAGDENLVLDTLDSALLLGFLVERGPDRSSFAHALVRDTLYEEVSRARRARWHATVGEVLERVHPDDVEALAHHYLLADSRATAAKAAHYAAAAAGRAERRFAPHEAARLWRAALAAHDRTGTGTGAGDGSGDVRTRLELVMGLVRSLAVTGALEAARRHRAEALAAAERLADPGLTARVIGAFDVPGVWTANDDPALAARVVAVTERTLADLSPHALVERARLLSTLAMELRGTRSDRGREAAGQAESIARRLGDPGLLAFALNGRFMHTFERAGLAPARAAIGAELVELATAHDLVTFEVLGQLVLLQAHCALADFAAADAHAAAADRLAARYDIPLVGVFTGWYAALRLAVAGRPARAEAGYRAVAARLGDTGMWGLEEGILPLSLLSIHVGDTDQHVSSIVDFGEDWGPYLDWVRPFGLLAAGDRPGALAAARAIPDSPRDLLYEARACLLAVAALGVGDRPLMERAYADLRPAEDELAGAGSGLLTFGPVAGYLGRLADALGRPERARRHHRRAAQVADRSRSALPDLPDR</sequence>
<dbReference type="InterPro" id="IPR027417">
    <property type="entry name" value="P-loop_NTPase"/>
</dbReference>
<dbReference type="InterPro" id="IPR011990">
    <property type="entry name" value="TPR-like_helical_dom_sf"/>
</dbReference>
<evidence type="ECO:0000256" key="2">
    <source>
        <dbReference type="ARBA" id="ARBA00023015"/>
    </source>
</evidence>
<evidence type="ECO:0000313" key="9">
    <source>
        <dbReference type="Proteomes" id="UP001501570"/>
    </source>
</evidence>
<keyword evidence="2" id="KW-0805">Transcription regulation</keyword>
<comment type="similarity">
    <text evidence="1">Belongs to the AfsR/DnrI/RedD regulatory family.</text>
</comment>
<comment type="caution">
    <text evidence="8">The sequence shown here is derived from an EMBL/GenBank/DDBJ whole genome shotgun (WGS) entry which is preliminary data.</text>
</comment>
<dbReference type="InterPro" id="IPR051677">
    <property type="entry name" value="AfsR-DnrI-RedD_regulator"/>
</dbReference>
<evidence type="ECO:0000256" key="1">
    <source>
        <dbReference type="ARBA" id="ARBA00005820"/>
    </source>
</evidence>
<dbReference type="InterPro" id="IPR001867">
    <property type="entry name" value="OmpR/PhoB-type_DNA-bd"/>
</dbReference>
<feature type="compositionally biased region" description="Polar residues" evidence="6">
    <location>
        <begin position="298"/>
        <end position="307"/>
    </location>
</feature>
<dbReference type="CDD" id="cd15831">
    <property type="entry name" value="BTAD"/>
    <property type="match status" value="1"/>
</dbReference>
<dbReference type="InterPro" id="IPR003593">
    <property type="entry name" value="AAA+_ATPase"/>
</dbReference>
<dbReference type="SUPFAM" id="SSF52540">
    <property type="entry name" value="P-loop containing nucleoside triphosphate hydrolases"/>
    <property type="match status" value="1"/>
</dbReference>
<feature type="region of interest" description="Disordered" evidence="6">
    <location>
        <begin position="1114"/>
        <end position="1140"/>
    </location>
</feature>
<dbReference type="Gene3D" id="1.25.40.10">
    <property type="entry name" value="Tetratricopeptide repeat domain"/>
    <property type="match status" value="1"/>
</dbReference>
<dbReference type="Pfam" id="PF00486">
    <property type="entry name" value="Trans_reg_C"/>
    <property type="match status" value="1"/>
</dbReference>
<feature type="DNA-binding region" description="OmpR/PhoB-type" evidence="5">
    <location>
        <begin position="1"/>
        <end position="97"/>
    </location>
</feature>
<dbReference type="SMART" id="SM00382">
    <property type="entry name" value="AAA"/>
    <property type="match status" value="1"/>
</dbReference>
<dbReference type="PANTHER" id="PTHR35807:SF1">
    <property type="entry name" value="TRANSCRIPTIONAL REGULATOR REDD"/>
    <property type="match status" value="1"/>
</dbReference>
<dbReference type="PROSITE" id="PS51755">
    <property type="entry name" value="OMPR_PHOB"/>
    <property type="match status" value="1"/>
</dbReference>
<dbReference type="SUPFAM" id="SSF46894">
    <property type="entry name" value="C-terminal effector domain of the bipartite response regulators"/>
    <property type="match status" value="1"/>
</dbReference>
<dbReference type="SUPFAM" id="SSF48452">
    <property type="entry name" value="TPR-like"/>
    <property type="match status" value="1"/>
</dbReference>
<evidence type="ECO:0000313" key="8">
    <source>
        <dbReference type="EMBL" id="GAA5192331.1"/>
    </source>
</evidence>
<dbReference type="InterPro" id="IPR041664">
    <property type="entry name" value="AAA_16"/>
</dbReference>
<dbReference type="RefSeq" id="WP_345633823.1">
    <property type="nucleotide sequence ID" value="NZ_BAABJQ010000017.1"/>
</dbReference>
<feature type="domain" description="OmpR/PhoB-type" evidence="7">
    <location>
        <begin position="1"/>
        <end position="97"/>
    </location>
</feature>
<dbReference type="Pfam" id="PF03704">
    <property type="entry name" value="BTAD"/>
    <property type="match status" value="1"/>
</dbReference>
<evidence type="ECO:0000256" key="4">
    <source>
        <dbReference type="ARBA" id="ARBA00023163"/>
    </source>
</evidence>
<gene>
    <name evidence="8" type="ORF">GCM10023322_51710</name>
</gene>
<reference evidence="9" key="1">
    <citation type="journal article" date="2019" name="Int. J. Syst. Evol. Microbiol.">
        <title>The Global Catalogue of Microorganisms (GCM) 10K type strain sequencing project: providing services to taxonomists for standard genome sequencing and annotation.</title>
        <authorList>
            <consortium name="The Broad Institute Genomics Platform"/>
            <consortium name="The Broad Institute Genome Sequencing Center for Infectious Disease"/>
            <person name="Wu L."/>
            <person name="Ma J."/>
        </authorList>
    </citation>
    <scope>NUCLEOTIDE SEQUENCE [LARGE SCALE GENOMIC DNA]</scope>
    <source>
        <strain evidence="9">JCM 18304</strain>
    </source>
</reference>
<evidence type="ECO:0000259" key="7">
    <source>
        <dbReference type="PROSITE" id="PS51755"/>
    </source>
</evidence>
<dbReference type="Gene3D" id="3.40.50.300">
    <property type="entry name" value="P-loop containing nucleotide triphosphate hydrolases"/>
    <property type="match status" value="1"/>
</dbReference>
<accession>A0ABP9S793</accession>
<dbReference type="Proteomes" id="UP001501570">
    <property type="component" value="Unassembled WGS sequence"/>
</dbReference>
<dbReference type="Gene3D" id="1.10.10.10">
    <property type="entry name" value="Winged helix-like DNA-binding domain superfamily/Winged helix DNA-binding domain"/>
    <property type="match status" value="1"/>
</dbReference>
<proteinExistence type="inferred from homology"/>
<name>A0ABP9S793_9ACTN</name>
<keyword evidence="4" id="KW-0804">Transcription</keyword>
<evidence type="ECO:0000256" key="3">
    <source>
        <dbReference type="ARBA" id="ARBA00023125"/>
    </source>
</evidence>
<dbReference type="SMART" id="SM01043">
    <property type="entry name" value="BTAD"/>
    <property type="match status" value="1"/>
</dbReference>
<dbReference type="SMART" id="SM00862">
    <property type="entry name" value="Trans_reg_C"/>
    <property type="match status" value="1"/>
</dbReference>
<keyword evidence="3 5" id="KW-0238">DNA-binding</keyword>